<feature type="domain" description="Carboxylesterase type B" evidence="4">
    <location>
        <begin position="1"/>
        <end position="222"/>
    </location>
</feature>
<dbReference type="PANTHER" id="PTHR43918">
    <property type="entry name" value="ACETYLCHOLINESTERASE"/>
    <property type="match status" value="1"/>
</dbReference>
<dbReference type="PROSITE" id="PS00122">
    <property type="entry name" value="CARBOXYLESTERASE_B_1"/>
    <property type="match status" value="1"/>
</dbReference>
<organism evidence="5 6">
    <name type="scientific">Polyplosphaeria fusca</name>
    <dbReference type="NCBI Taxonomy" id="682080"/>
    <lineage>
        <taxon>Eukaryota</taxon>
        <taxon>Fungi</taxon>
        <taxon>Dikarya</taxon>
        <taxon>Ascomycota</taxon>
        <taxon>Pezizomycotina</taxon>
        <taxon>Dothideomycetes</taxon>
        <taxon>Pleosporomycetidae</taxon>
        <taxon>Pleosporales</taxon>
        <taxon>Tetraplosphaeriaceae</taxon>
        <taxon>Polyplosphaeria</taxon>
    </lineage>
</organism>
<dbReference type="Pfam" id="PF00135">
    <property type="entry name" value="COesterase"/>
    <property type="match status" value="2"/>
</dbReference>
<evidence type="ECO:0000256" key="2">
    <source>
        <dbReference type="ARBA" id="ARBA00022801"/>
    </source>
</evidence>
<dbReference type="EMBL" id="ML996230">
    <property type="protein sequence ID" value="KAF2729963.1"/>
    <property type="molecule type" value="Genomic_DNA"/>
</dbReference>
<dbReference type="InterPro" id="IPR002018">
    <property type="entry name" value="CarbesteraseB"/>
</dbReference>
<dbReference type="SUPFAM" id="SSF53474">
    <property type="entry name" value="alpha/beta-Hydrolases"/>
    <property type="match status" value="1"/>
</dbReference>
<dbReference type="Proteomes" id="UP000799444">
    <property type="component" value="Unassembled WGS sequence"/>
</dbReference>
<keyword evidence="2 3" id="KW-0378">Hydrolase</keyword>
<dbReference type="OrthoDB" id="408631at2759"/>
<feature type="domain" description="Carboxylesterase type B" evidence="4">
    <location>
        <begin position="228"/>
        <end position="311"/>
    </location>
</feature>
<dbReference type="PANTHER" id="PTHR43918:SF4">
    <property type="entry name" value="CARBOXYLIC ESTER HYDROLASE"/>
    <property type="match status" value="1"/>
</dbReference>
<sequence>MFWIYGGNYQFGANSLPLYDGSYLAGFQNVVIVTINYRTNIFGFPGWPNPNVSEWNLGLLDQHLALQWVRDNINQFGGDPGKITLFGQSAGALSVEALVTLPPRFPMQFRGAIMESGAASFAPGFDTNGTYLNGASFASWNKTATSMGMDPASSATLRAIQGMDAMQLKNKIEELNLLFYAYKGDNATTWVGNPRQRRAAHQISTVPILTGSNADEASFYLPGASAEAQRDFTEVAFQCPAKYLANETTAIGVAAWRYFFDATFPNYFPNLGAFHTAEIEEVFGTYNRTGATQRQIDISNEMMTAWANFAKDPMGGPG</sequence>
<dbReference type="EC" id="3.1.1.-" evidence="3"/>
<evidence type="ECO:0000256" key="3">
    <source>
        <dbReference type="RuleBase" id="RU361235"/>
    </source>
</evidence>
<keyword evidence="6" id="KW-1185">Reference proteome</keyword>
<accession>A0A9P4QMA7</accession>
<comment type="similarity">
    <text evidence="1 3">Belongs to the type-B carboxylesterase/lipase family.</text>
</comment>
<evidence type="ECO:0000313" key="5">
    <source>
        <dbReference type="EMBL" id="KAF2729963.1"/>
    </source>
</evidence>
<dbReference type="InterPro" id="IPR029058">
    <property type="entry name" value="AB_hydrolase_fold"/>
</dbReference>
<feature type="non-terminal residue" evidence="5">
    <location>
        <position position="318"/>
    </location>
</feature>
<protein>
    <recommendedName>
        <fullName evidence="3">Carboxylic ester hydrolase</fullName>
        <ecNumber evidence="3">3.1.1.-</ecNumber>
    </recommendedName>
</protein>
<gene>
    <name evidence="5" type="ORF">EJ04DRAFT_474698</name>
</gene>
<comment type="caution">
    <text evidence="5">The sequence shown here is derived from an EMBL/GenBank/DDBJ whole genome shotgun (WGS) entry which is preliminary data.</text>
</comment>
<dbReference type="Gene3D" id="3.40.50.1820">
    <property type="entry name" value="alpha/beta hydrolase"/>
    <property type="match status" value="2"/>
</dbReference>
<dbReference type="InterPro" id="IPR019826">
    <property type="entry name" value="Carboxylesterase_B_AS"/>
</dbReference>
<name>A0A9P4QMA7_9PLEO</name>
<dbReference type="GO" id="GO:0052689">
    <property type="term" value="F:carboxylic ester hydrolase activity"/>
    <property type="evidence" value="ECO:0007669"/>
    <property type="project" value="TreeGrafter"/>
</dbReference>
<reference evidence="5" key="1">
    <citation type="journal article" date="2020" name="Stud. Mycol.">
        <title>101 Dothideomycetes genomes: a test case for predicting lifestyles and emergence of pathogens.</title>
        <authorList>
            <person name="Haridas S."/>
            <person name="Albert R."/>
            <person name="Binder M."/>
            <person name="Bloem J."/>
            <person name="Labutti K."/>
            <person name="Salamov A."/>
            <person name="Andreopoulos B."/>
            <person name="Baker S."/>
            <person name="Barry K."/>
            <person name="Bills G."/>
            <person name="Bluhm B."/>
            <person name="Cannon C."/>
            <person name="Castanera R."/>
            <person name="Culley D."/>
            <person name="Daum C."/>
            <person name="Ezra D."/>
            <person name="Gonzalez J."/>
            <person name="Henrissat B."/>
            <person name="Kuo A."/>
            <person name="Liang C."/>
            <person name="Lipzen A."/>
            <person name="Lutzoni F."/>
            <person name="Magnuson J."/>
            <person name="Mondo S."/>
            <person name="Nolan M."/>
            <person name="Ohm R."/>
            <person name="Pangilinan J."/>
            <person name="Park H.-J."/>
            <person name="Ramirez L."/>
            <person name="Alfaro M."/>
            <person name="Sun H."/>
            <person name="Tritt A."/>
            <person name="Yoshinaga Y."/>
            <person name="Zwiers L.-H."/>
            <person name="Turgeon B."/>
            <person name="Goodwin S."/>
            <person name="Spatafora J."/>
            <person name="Crous P."/>
            <person name="Grigoriev I."/>
        </authorList>
    </citation>
    <scope>NUCLEOTIDE SEQUENCE</scope>
    <source>
        <strain evidence="5">CBS 125425</strain>
    </source>
</reference>
<evidence type="ECO:0000313" key="6">
    <source>
        <dbReference type="Proteomes" id="UP000799444"/>
    </source>
</evidence>
<proteinExistence type="inferred from homology"/>
<evidence type="ECO:0000256" key="1">
    <source>
        <dbReference type="ARBA" id="ARBA00005964"/>
    </source>
</evidence>
<dbReference type="AlphaFoldDB" id="A0A9P4QMA7"/>
<dbReference type="InterPro" id="IPR050654">
    <property type="entry name" value="AChE-related_enzymes"/>
</dbReference>
<evidence type="ECO:0000259" key="4">
    <source>
        <dbReference type="Pfam" id="PF00135"/>
    </source>
</evidence>